<dbReference type="Proteomes" id="UP000051380">
    <property type="component" value="Unassembled WGS sequence"/>
</dbReference>
<name>A0A0R3C433_9BRAD</name>
<dbReference type="RefSeq" id="WP_057029918.1">
    <property type="nucleotide sequence ID" value="NZ_LJYF01000040.1"/>
</dbReference>
<dbReference type="AlphaFoldDB" id="A0A0R3C433"/>
<dbReference type="OrthoDB" id="8245763at2"/>
<proteinExistence type="predicted"/>
<dbReference type="EMBL" id="LJYF01000040">
    <property type="protein sequence ID" value="KRP88926.1"/>
    <property type="molecule type" value="Genomic_DNA"/>
</dbReference>
<evidence type="ECO:0000313" key="2">
    <source>
        <dbReference type="EMBL" id="KRP88926.1"/>
    </source>
</evidence>
<organism evidence="2 3">
    <name type="scientific">Bradyrhizobium yuanmingense</name>
    <dbReference type="NCBI Taxonomy" id="108015"/>
    <lineage>
        <taxon>Bacteria</taxon>
        <taxon>Pseudomonadati</taxon>
        <taxon>Pseudomonadota</taxon>
        <taxon>Alphaproteobacteria</taxon>
        <taxon>Hyphomicrobiales</taxon>
        <taxon>Nitrobacteraceae</taxon>
        <taxon>Bradyrhizobium</taxon>
    </lineage>
</organism>
<evidence type="ECO:0000313" key="3">
    <source>
        <dbReference type="Proteomes" id="UP000051380"/>
    </source>
</evidence>
<sequence length="71" mass="7872">MAYALFKDGEKMSRTFPTKEEALEKADEAGLVEHAEGEAVLEDELKIRPCPADPEPRDDADLDWTPVKPAS</sequence>
<evidence type="ECO:0000256" key="1">
    <source>
        <dbReference type="SAM" id="MobiDB-lite"/>
    </source>
</evidence>
<protein>
    <submittedName>
        <fullName evidence="2">Uncharacterized protein</fullName>
    </submittedName>
</protein>
<gene>
    <name evidence="2" type="ORF">AOQ72_00660</name>
</gene>
<reference evidence="2 3" key="1">
    <citation type="submission" date="2015-09" db="EMBL/GenBank/DDBJ databases">
        <title>Draft Genome Sequence of the Strain BR 3267 (Bradyrhizobium yuanmingense) recommended as inoculant for cowpea in Brazil.</title>
        <authorList>
            <person name="Simoes-Araujo J.L."/>
            <person name="Zilli J.E."/>
        </authorList>
    </citation>
    <scope>NUCLEOTIDE SEQUENCE [LARGE SCALE GENOMIC DNA]</scope>
    <source>
        <strain evidence="2 3">BR3267</strain>
    </source>
</reference>
<feature type="region of interest" description="Disordered" evidence="1">
    <location>
        <begin position="49"/>
        <end position="71"/>
    </location>
</feature>
<accession>A0A0R3C433</accession>
<comment type="caution">
    <text evidence="2">The sequence shown here is derived from an EMBL/GenBank/DDBJ whole genome shotgun (WGS) entry which is preliminary data.</text>
</comment>